<evidence type="ECO:0000256" key="1">
    <source>
        <dbReference type="ARBA" id="ARBA00005564"/>
    </source>
</evidence>
<sequence>MKMDFLGLIRNQRITPCKKIFLIWFMVAVFFQCRRSEFNSTCDPDSSAYLQTFVVLVGASEYTHFCGAHIRNPRIKIPRFILVTNVGLSTATSSINVFRIDPKTGSISQVDGSPFQLTNRPRYSATNATGTIVYVVNIGNTSISILNLNPETGTLSLKHPDLVLPNTPYSLALDPNGKYLFASSESQKQIHRMAIDSSGNLSSLTPVTVTLNPITGAVGRMVFDSKGKHLYAGLTSAPGDMAGVQAFHLDATNGNLNSINFYPTNVNNLSIAISANDQFVYGANYSSQDVFPFLRDINSGTLAIQTNIPAGVAPGYTITDPWNRFVYVANSGTGQGTISAYSIQAIKGTLTPVSGSPFVSGFSPIGLSIDPSGKYLYSSNTEGGNISGYTIGEDGSLLPMAGFPVTAGINPFSIEIVSY</sequence>
<name>A0ABY2NNT9_9LEPT</name>
<accession>A0ABY2NNT9</accession>
<keyword evidence="4" id="KW-1185">Reference proteome</keyword>
<dbReference type="InterPro" id="IPR019405">
    <property type="entry name" value="Lactonase_7-beta_prop"/>
</dbReference>
<keyword evidence="2" id="KW-0313">Glucose metabolism</keyword>
<evidence type="ECO:0000313" key="4">
    <source>
        <dbReference type="Proteomes" id="UP000298112"/>
    </source>
</evidence>
<evidence type="ECO:0000256" key="2">
    <source>
        <dbReference type="ARBA" id="ARBA00022526"/>
    </source>
</evidence>
<organism evidence="3 4">
    <name type="scientific">Leptospira vanthielii</name>
    <dbReference type="NCBI Taxonomy" id="293085"/>
    <lineage>
        <taxon>Bacteria</taxon>
        <taxon>Pseudomonadati</taxon>
        <taxon>Spirochaetota</taxon>
        <taxon>Spirochaetia</taxon>
        <taxon>Leptospirales</taxon>
        <taxon>Leptospiraceae</taxon>
        <taxon>Leptospira</taxon>
    </lineage>
</organism>
<dbReference type="InterPro" id="IPR015943">
    <property type="entry name" value="WD40/YVTN_repeat-like_dom_sf"/>
</dbReference>
<comment type="caution">
    <text evidence="3">The sequence shown here is derived from an EMBL/GenBank/DDBJ whole genome shotgun (WGS) entry which is preliminary data.</text>
</comment>
<protein>
    <submittedName>
        <fullName evidence="3">Lactonase</fullName>
    </submittedName>
</protein>
<dbReference type="EMBL" id="RQHF01000026">
    <property type="protein sequence ID" value="TGM53747.1"/>
    <property type="molecule type" value="Genomic_DNA"/>
</dbReference>
<dbReference type="Gene3D" id="2.130.10.10">
    <property type="entry name" value="YVTN repeat-like/Quinoprotein amine dehydrogenase"/>
    <property type="match status" value="3"/>
</dbReference>
<keyword evidence="2" id="KW-0119">Carbohydrate metabolism</keyword>
<comment type="similarity">
    <text evidence="1">Belongs to the cycloisomerase 2 family.</text>
</comment>
<dbReference type="Pfam" id="PF10282">
    <property type="entry name" value="Lactonase"/>
    <property type="match status" value="3"/>
</dbReference>
<dbReference type="PANTHER" id="PTHR30344">
    <property type="entry name" value="6-PHOSPHOGLUCONOLACTONASE-RELATED"/>
    <property type="match status" value="1"/>
</dbReference>
<gene>
    <name evidence="3" type="ORF">EHQ95_10055</name>
</gene>
<reference evidence="4" key="1">
    <citation type="journal article" date="2019" name="PLoS Negl. Trop. Dis.">
        <title>Revisiting the worldwide diversity of Leptospira species in the environment.</title>
        <authorList>
            <person name="Vincent A.T."/>
            <person name="Schiettekatte O."/>
            <person name="Bourhy P."/>
            <person name="Veyrier F.J."/>
            <person name="Picardeau M."/>
        </authorList>
    </citation>
    <scope>NUCLEOTIDE SEQUENCE [LARGE SCALE GENOMIC DNA]</scope>
    <source>
        <strain evidence="4">201601955</strain>
    </source>
</reference>
<dbReference type="PANTHER" id="PTHR30344:SF1">
    <property type="entry name" value="6-PHOSPHOGLUCONOLACTONASE"/>
    <property type="match status" value="1"/>
</dbReference>
<dbReference type="InterPro" id="IPR050282">
    <property type="entry name" value="Cycloisomerase_2"/>
</dbReference>
<dbReference type="Proteomes" id="UP000298112">
    <property type="component" value="Unassembled WGS sequence"/>
</dbReference>
<evidence type="ECO:0000313" key="3">
    <source>
        <dbReference type="EMBL" id="TGM53747.1"/>
    </source>
</evidence>
<dbReference type="SUPFAM" id="SSF75011">
    <property type="entry name" value="3-carboxy-cis,cis-mucoante lactonizing enzyme"/>
    <property type="match status" value="1"/>
</dbReference>
<proteinExistence type="inferred from homology"/>